<gene>
    <name evidence="2" type="ORF">D1781_16385</name>
</gene>
<accession>A0A3A1TTA6</accession>
<organism evidence="2 3">
    <name type="scientific">Amnibacterium setariae</name>
    <dbReference type="NCBI Taxonomy" id="2306585"/>
    <lineage>
        <taxon>Bacteria</taxon>
        <taxon>Bacillati</taxon>
        <taxon>Actinomycetota</taxon>
        <taxon>Actinomycetes</taxon>
        <taxon>Micrococcales</taxon>
        <taxon>Microbacteriaceae</taxon>
        <taxon>Amnibacterium</taxon>
    </lineage>
</organism>
<keyword evidence="3" id="KW-1185">Reference proteome</keyword>
<dbReference type="RefSeq" id="WP_119483587.1">
    <property type="nucleotide sequence ID" value="NZ_QXTG01000003.1"/>
</dbReference>
<dbReference type="Pfam" id="PF00903">
    <property type="entry name" value="Glyoxalase"/>
    <property type="match status" value="1"/>
</dbReference>
<feature type="domain" description="Glyoxalase/fosfomycin resistance/dioxygenase" evidence="1">
    <location>
        <begin position="11"/>
        <end position="131"/>
    </location>
</feature>
<reference evidence="3" key="1">
    <citation type="submission" date="2018-09" db="EMBL/GenBank/DDBJ databases">
        <authorList>
            <person name="Kim I."/>
        </authorList>
    </citation>
    <scope>NUCLEOTIDE SEQUENCE [LARGE SCALE GENOMIC DNA]</scope>
    <source>
        <strain evidence="3">DD4a</strain>
    </source>
</reference>
<dbReference type="InterPro" id="IPR004360">
    <property type="entry name" value="Glyas_Fos-R_dOase_dom"/>
</dbReference>
<dbReference type="PANTHER" id="PTHR33990">
    <property type="entry name" value="PROTEIN YJDN-RELATED"/>
    <property type="match status" value="1"/>
</dbReference>
<dbReference type="OrthoDB" id="9795306at2"/>
<evidence type="ECO:0000313" key="3">
    <source>
        <dbReference type="Proteomes" id="UP000265742"/>
    </source>
</evidence>
<dbReference type="SUPFAM" id="SSF54593">
    <property type="entry name" value="Glyoxalase/Bleomycin resistance protein/Dihydroxybiphenyl dioxygenase"/>
    <property type="match status" value="1"/>
</dbReference>
<dbReference type="PANTHER" id="PTHR33990:SF1">
    <property type="entry name" value="PROTEIN YJDN"/>
    <property type="match status" value="1"/>
</dbReference>
<dbReference type="InterPro" id="IPR029068">
    <property type="entry name" value="Glyas_Bleomycin-R_OHBP_Dase"/>
</dbReference>
<dbReference type="CDD" id="cd06588">
    <property type="entry name" value="PhnB_like"/>
    <property type="match status" value="1"/>
</dbReference>
<dbReference type="EMBL" id="QXTG01000003">
    <property type="protein sequence ID" value="RIX26512.1"/>
    <property type="molecule type" value="Genomic_DNA"/>
</dbReference>
<dbReference type="InterPro" id="IPR028973">
    <property type="entry name" value="PhnB-like"/>
</dbReference>
<evidence type="ECO:0000313" key="2">
    <source>
        <dbReference type="EMBL" id="RIX26512.1"/>
    </source>
</evidence>
<sequence>MSIAVTPHLNFRGDARAALEHYRAAFAGEVVAITYAQMGAPHDPAQADEIVWGQVTAPSGFRVMVYDVQSDRPFSRGDNPFYVSVRATDPQELEAAWPRLVEGGQVLVPLGPAQWSARYGMAVDRFGITWVLDVEPTA</sequence>
<evidence type="ECO:0000259" key="1">
    <source>
        <dbReference type="Pfam" id="PF00903"/>
    </source>
</evidence>
<name>A0A3A1TTA6_9MICO</name>
<proteinExistence type="predicted"/>
<dbReference type="Proteomes" id="UP000265742">
    <property type="component" value="Unassembled WGS sequence"/>
</dbReference>
<comment type="caution">
    <text evidence="2">The sequence shown here is derived from an EMBL/GenBank/DDBJ whole genome shotgun (WGS) entry which is preliminary data.</text>
</comment>
<dbReference type="AlphaFoldDB" id="A0A3A1TTA6"/>
<protein>
    <submittedName>
        <fullName evidence="2">VOC family protein</fullName>
    </submittedName>
</protein>
<dbReference type="Gene3D" id="3.10.180.10">
    <property type="entry name" value="2,3-Dihydroxybiphenyl 1,2-Dioxygenase, domain 1"/>
    <property type="match status" value="1"/>
</dbReference>